<dbReference type="GO" id="GO:0009252">
    <property type="term" value="P:peptidoglycan biosynthetic process"/>
    <property type="evidence" value="ECO:0007669"/>
    <property type="project" value="UniProtKB-UniRule"/>
</dbReference>
<evidence type="ECO:0000313" key="12">
    <source>
        <dbReference type="EMBL" id="OIQ08606.1"/>
    </source>
</evidence>
<dbReference type="GO" id="GO:0071555">
    <property type="term" value="P:cell wall organization"/>
    <property type="evidence" value="ECO:0007669"/>
    <property type="project" value="UniProtKB-KW"/>
</dbReference>
<dbReference type="GO" id="GO:0051301">
    <property type="term" value="P:cell division"/>
    <property type="evidence" value="ECO:0007669"/>
    <property type="project" value="InterPro"/>
</dbReference>
<dbReference type="Proteomes" id="UP000182743">
    <property type="component" value="Unassembled WGS sequence"/>
</dbReference>
<organism evidence="12 13">
    <name type="scientific">Neomoorella thermoacetica</name>
    <name type="common">Clostridium thermoaceticum</name>
    <dbReference type="NCBI Taxonomy" id="1525"/>
    <lineage>
        <taxon>Bacteria</taxon>
        <taxon>Bacillati</taxon>
        <taxon>Bacillota</taxon>
        <taxon>Clostridia</taxon>
        <taxon>Neomoorellales</taxon>
        <taxon>Neomoorellaceae</taxon>
        <taxon>Neomoorella</taxon>
    </lineage>
</organism>
<feature type="transmembrane region" description="Helical" evidence="11">
    <location>
        <begin position="282"/>
        <end position="299"/>
    </location>
</feature>
<evidence type="ECO:0000256" key="11">
    <source>
        <dbReference type="HAMAP-Rule" id="MF_02079"/>
    </source>
</evidence>
<evidence type="ECO:0000256" key="6">
    <source>
        <dbReference type="ARBA" id="ARBA00022960"/>
    </source>
</evidence>
<dbReference type="EMBL" id="MIHH01000009">
    <property type="protein sequence ID" value="OIQ08606.1"/>
    <property type="molecule type" value="Genomic_DNA"/>
</dbReference>
<accession>A0A1J5JGE5</accession>
<dbReference type="PANTHER" id="PTHR30474:SF1">
    <property type="entry name" value="PEPTIDOGLYCAN GLYCOSYLTRANSFERASE MRDB"/>
    <property type="match status" value="1"/>
</dbReference>
<comment type="subcellular location">
    <subcellularLocation>
        <location evidence="11">Cell membrane</location>
        <topology evidence="11">Multi-pass membrane protein</topology>
    </subcellularLocation>
    <subcellularLocation>
        <location evidence="1">Membrane</location>
        <topology evidence="1">Multi-pass membrane protein</topology>
    </subcellularLocation>
</comment>
<feature type="transmembrane region" description="Helical" evidence="11">
    <location>
        <begin position="76"/>
        <end position="94"/>
    </location>
</feature>
<dbReference type="GO" id="GO:0015648">
    <property type="term" value="F:lipid-linked peptidoglycan transporter activity"/>
    <property type="evidence" value="ECO:0007669"/>
    <property type="project" value="TreeGrafter"/>
</dbReference>
<dbReference type="AlphaFoldDB" id="A0A1J5JGE5"/>
<proteinExistence type="inferred from homology"/>
<dbReference type="PROSITE" id="PS00428">
    <property type="entry name" value="FTSW_RODA_SPOVE"/>
    <property type="match status" value="1"/>
</dbReference>
<comment type="pathway">
    <text evidence="11">Cell wall biogenesis; peptidoglycan biosynthesis.</text>
</comment>
<keyword evidence="8 11" id="KW-1133">Transmembrane helix</keyword>
<feature type="transmembrane region" description="Helical" evidence="11">
    <location>
        <begin position="47"/>
        <end position="64"/>
    </location>
</feature>
<dbReference type="EC" id="2.4.99.28" evidence="11"/>
<dbReference type="UniPathway" id="UPA00219"/>
<dbReference type="HAMAP" id="MF_02079">
    <property type="entry name" value="PGT_RodA"/>
    <property type="match status" value="1"/>
</dbReference>
<keyword evidence="3 11" id="KW-0328">Glycosyltransferase</keyword>
<evidence type="ECO:0000256" key="4">
    <source>
        <dbReference type="ARBA" id="ARBA00022679"/>
    </source>
</evidence>
<comment type="similarity">
    <text evidence="11">Belongs to the SEDS family. MrdB/RodA subfamily.</text>
</comment>
<evidence type="ECO:0000256" key="10">
    <source>
        <dbReference type="ARBA" id="ARBA00023316"/>
    </source>
</evidence>
<dbReference type="GO" id="GO:0005886">
    <property type="term" value="C:plasma membrane"/>
    <property type="evidence" value="ECO:0007669"/>
    <property type="project" value="UniProtKB-SubCell"/>
</dbReference>
<dbReference type="NCBIfam" id="TIGR02210">
    <property type="entry name" value="rodA_shape"/>
    <property type="match status" value="1"/>
</dbReference>
<dbReference type="Pfam" id="PF01098">
    <property type="entry name" value="FTSW_RODA_SPOVE"/>
    <property type="match status" value="1"/>
</dbReference>
<feature type="transmembrane region" description="Helical" evidence="11">
    <location>
        <begin position="100"/>
        <end position="126"/>
    </location>
</feature>
<dbReference type="PANTHER" id="PTHR30474">
    <property type="entry name" value="CELL CYCLE PROTEIN"/>
    <property type="match status" value="1"/>
</dbReference>
<keyword evidence="7 11" id="KW-0573">Peptidoglycan synthesis</keyword>
<dbReference type="GO" id="GO:0008360">
    <property type="term" value="P:regulation of cell shape"/>
    <property type="evidence" value="ECO:0007669"/>
    <property type="project" value="UniProtKB-KW"/>
</dbReference>
<dbReference type="InterPro" id="IPR018365">
    <property type="entry name" value="Cell_cycle_FtsW-rel_CS"/>
</dbReference>
<dbReference type="GO" id="GO:0008955">
    <property type="term" value="F:peptidoglycan glycosyltransferase activity"/>
    <property type="evidence" value="ECO:0007669"/>
    <property type="project" value="UniProtKB-UniRule"/>
</dbReference>
<keyword evidence="9 11" id="KW-0472">Membrane</keyword>
<comment type="function">
    <text evidence="11">Peptidoglycan polymerase that is essential for cell wall elongation.</text>
</comment>
<feature type="transmembrane region" description="Helical" evidence="11">
    <location>
        <begin position="182"/>
        <end position="204"/>
    </location>
</feature>
<keyword evidence="2 11" id="KW-1003">Cell membrane</keyword>
<feature type="transmembrane region" description="Helical" evidence="11">
    <location>
        <begin position="311"/>
        <end position="329"/>
    </location>
</feature>
<reference evidence="12 13" key="1">
    <citation type="submission" date="2016-08" db="EMBL/GenBank/DDBJ databases">
        <title>Genome-based comparison of Moorella thermoacetic strains.</title>
        <authorList>
            <person name="Poehlein A."/>
            <person name="Bengelsdorf F.R."/>
            <person name="Esser C."/>
            <person name="Duerre P."/>
            <person name="Daniel R."/>
        </authorList>
    </citation>
    <scope>NUCLEOTIDE SEQUENCE [LARGE SCALE GENOMIC DNA]</scope>
    <source>
        <strain evidence="12 13">DSM 11768</strain>
    </source>
</reference>
<protein>
    <recommendedName>
        <fullName evidence="11">Peptidoglycan glycosyltransferase RodA</fullName>
        <shortName evidence="11">PGT</shortName>
        <ecNumber evidence="11">2.4.99.28</ecNumber>
    </recommendedName>
    <alternativeName>
        <fullName evidence="11">Cell elongation protein RodA</fullName>
    </alternativeName>
    <alternativeName>
        <fullName evidence="11">Cell wall polymerase</fullName>
    </alternativeName>
    <alternativeName>
        <fullName evidence="11">Peptidoglycan polymerase</fullName>
        <shortName evidence="11">PG polymerase</shortName>
    </alternativeName>
</protein>
<keyword evidence="6 11" id="KW-0133">Cell shape</keyword>
<evidence type="ECO:0000256" key="5">
    <source>
        <dbReference type="ARBA" id="ARBA00022692"/>
    </source>
</evidence>
<keyword evidence="10 11" id="KW-0961">Cell wall biogenesis/degradation</keyword>
<dbReference type="InterPro" id="IPR011923">
    <property type="entry name" value="RodA/MrdB"/>
</dbReference>
<evidence type="ECO:0000313" key="13">
    <source>
        <dbReference type="Proteomes" id="UP000182743"/>
    </source>
</evidence>
<evidence type="ECO:0000256" key="8">
    <source>
        <dbReference type="ARBA" id="ARBA00022989"/>
    </source>
</evidence>
<keyword evidence="4 11" id="KW-0808">Transferase</keyword>
<comment type="catalytic activity">
    <reaction evidence="11">
        <text>[GlcNAc-(1-&gt;4)-Mur2Ac(oyl-L-Ala-gamma-D-Glu-L-Lys-D-Ala-D-Ala)](n)-di-trans,octa-cis-undecaprenyl diphosphate + beta-D-GlcNAc-(1-&gt;4)-Mur2Ac(oyl-L-Ala-gamma-D-Glu-L-Lys-D-Ala-D-Ala)-di-trans,octa-cis-undecaprenyl diphosphate = [GlcNAc-(1-&gt;4)-Mur2Ac(oyl-L-Ala-gamma-D-Glu-L-Lys-D-Ala-D-Ala)](n+1)-di-trans,octa-cis-undecaprenyl diphosphate + di-trans,octa-cis-undecaprenyl diphosphate + H(+)</text>
        <dbReference type="Rhea" id="RHEA:23708"/>
        <dbReference type="Rhea" id="RHEA-COMP:9602"/>
        <dbReference type="Rhea" id="RHEA-COMP:9603"/>
        <dbReference type="ChEBI" id="CHEBI:15378"/>
        <dbReference type="ChEBI" id="CHEBI:58405"/>
        <dbReference type="ChEBI" id="CHEBI:60033"/>
        <dbReference type="ChEBI" id="CHEBI:78435"/>
        <dbReference type="EC" id="2.4.99.28"/>
    </reaction>
</comment>
<evidence type="ECO:0000256" key="9">
    <source>
        <dbReference type="ARBA" id="ARBA00023136"/>
    </source>
</evidence>
<sequence>MFERRLWRNLDYYFVGGVIALLAIGLVVLNSASANVMPDPYYFVKKQLIWILFGLVGLVAVLSIDYEQLKHYHLPLYVLNIIMLAAVALVGHEAKGAQRWINLGFFLLQPSEFAKTITVITLACFLDKRQGKLNCWQDLVVPFLYVAVPLVLILKQPDLGTALVLLAILFGMLYVSGANWKLLLIIFGGGLLLTGLALFAHFHFGLPLPLQDYQMRRLVVFLNPYNDGKGGTGEGYHVIQSQIAIGSGGWWGVGLHQGSQVQLNFLPEAHTDFIFSVVGEELGFVRTVGIIALYFLVLYRMIRIAGQAKDMFGALLVGGVASMFAFHILVNVGMTTGIMPVTGIPLPLFSYGGSAMLANMLALGLVLNVNLRRQKILF</sequence>
<name>A0A1J5JGE5_NEOTH</name>
<comment type="caution">
    <text evidence="12">The sequence shown here is derived from an EMBL/GenBank/DDBJ whole genome shotgun (WGS) entry which is preliminary data.</text>
</comment>
<feature type="transmembrane region" description="Helical" evidence="11">
    <location>
        <begin position="12"/>
        <end position="32"/>
    </location>
</feature>
<evidence type="ECO:0000256" key="7">
    <source>
        <dbReference type="ARBA" id="ARBA00022984"/>
    </source>
</evidence>
<dbReference type="RefSeq" id="WP_071521052.1">
    <property type="nucleotide sequence ID" value="NZ_MIHH01000009.1"/>
</dbReference>
<feature type="transmembrane region" description="Helical" evidence="11">
    <location>
        <begin position="133"/>
        <end position="153"/>
    </location>
</feature>
<feature type="transmembrane region" description="Helical" evidence="11">
    <location>
        <begin position="159"/>
        <end position="175"/>
    </location>
</feature>
<feature type="transmembrane region" description="Helical" evidence="11">
    <location>
        <begin position="349"/>
        <end position="371"/>
    </location>
</feature>
<gene>
    <name evidence="12" type="primary">mrdB</name>
    <name evidence="11" type="synonym">rodA</name>
    <name evidence="12" type="ORF">MOOR_17530</name>
</gene>
<keyword evidence="5 11" id="KW-0812">Transmembrane</keyword>
<evidence type="ECO:0000256" key="2">
    <source>
        <dbReference type="ARBA" id="ARBA00022475"/>
    </source>
</evidence>
<evidence type="ECO:0000256" key="1">
    <source>
        <dbReference type="ARBA" id="ARBA00004141"/>
    </source>
</evidence>
<evidence type="ECO:0000256" key="3">
    <source>
        <dbReference type="ARBA" id="ARBA00022676"/>
    </source>
</evidence>
<dbReference type="InterPro" id="IPR001182">
    <property type="entry name" value="FtsW/RodA"/>
</dbReference>
<dbReference type="GO" id="GO:0032153">
    <property type="term" value="C:cell division site"/>
    <property type="evidence" value="ECO:0007669"/>
    <property type="project" value="TreeGrafter"/>
</dbReference>